<evidence type="ECO:0000256" key="4">
    <source>
        <dbReference type="ARBA" id="ARBA00007037"/>
    </source>
</evidence>
<keyword evidence="18" id="KW-1185">Reference proteome</keyword>
<comment type="pathway">
    <text evidence="3">Aminoacyl-tRNA biosynthesis; selenocysteinyl-tRNA(Sec) biosynthesis; selenocysteinyl-tRNA(Sec) from L-seryl-tRNA(Sec) (archaeal/eukaryal route): step 2/2.</text>
</comment>
<keyword evidence="12" id="KW-0711">Selenium</keyword>
<dbReference type="InterPro" id="IPR015421">
    <property type="entry name" value="PyrdxlP-dep_Trfase_major"/>
</dbReference>
<gene>
    <name evidence="17" type="ORF">CYMTET_8131</name>
</gene>
<dbReference type="GO" id="GO:0000049">
    <property type="term" value="F:tRNA binding"/>
    <property type="evidence" value="ECO:0007669"/>
    <property type="project" value="UniProtKB-KW"/>
</dbReference>
<evidence type="ECO:0000256" key="3">
    <source>
        <dbReference type="ARBA" id="ARBA00004822"/>
    </source>
</evidence>
<accession>A0AAE0LGB0</accession>
<dbReference type="PANTHER" id="PTHR12944:SF2">
    <property type="entry name" value="O-PHOSPHOSERYL-TRNA(SEC) SELENIUM TRANSFERASE"/>
    <property type="match status" value="1"/>
</dbReference>
<dbReference type="GO" id="GO:0001514">
    <property type="term" value="P:selenocysteine incorporation"/>
    <property type="evidence" value="ECO:0007669"/>
    <property type="project" value="TreeGrafter"/>
</dbReference>
<dbReference type="InterPro" id="IPR008829">
    <property type="entry name" value="SepSecS/SepCysS"/>
</dbReference>
<dbReference type="GO" id="GO:0001717">
    <property type="term" value="P:conversion of seryl-tRNAsec to selenocys-tRNAsec"/>
    <property type="evidence" value="ECO:0007669"/>
    <property type="project" value="InterPro"/>
</dbReference>
<evidence type="ECO:0000256" key="7">
    <source>
        <dbReference type="ARBA" id="ARBA00022555"/>
    </source>
</evidence>
<name>A0AAE0LGB0_9CHLO</name>
<comment type="similarity">
    <text evidence="4">Belongs to the SepSecS family.</text>
</comment>
<evidence type="ECO:0000256" key="13">
    <source>
        <dbReference type="ARBA" id="ARBA00030669"/>
    </source>
</evidence>
<sequence>MNAENLLLAQNLVSQTYINQGRDGIARRQNLIKSLLSNRRLPENGWDDASIEMLLQDCSNMDSNNFVGNVGVGEREARVASAMVATRHYRMAHGIGRSGDVAAEQPKAAGSSLLAKLCNLLTADALNTAGLHDLGGASVLPLATGMTVTMALLALKQKRPAGARYVLWPRIKKTCIKAVVGAGLELVVIPNLLVGEQLETDVALVRTTIDELGADSILCVLSTTSCFAPRGPDKVIELVTSHPVSSPPALPTTVPDM</sequence>
<comment type="cofactor">
    <cofactor evidence="1">
        <name>pyridoxal 5'-phosphate</name>
        <dbReference type="ChEBI" id="CHEBI:597326"/>
    </cofactor>
</comment>
<dbReference type="PANTHER" id="PTHR12944">
    <property type="entry name" value="SOLUBLE LIVER ANTIGEN/LIVER PANCREAS ANTIGEN"/>
    <property type="match status" value="1"/>
</dbReference>
<dbReference type="EMBL" id="LGRX02002441">
    <property type="protein sequence ID" value="KAK3284208.1"/>
    <property type="molecule type" value="Genomic_DNA"/>
</dbReference>
<evidence type="ECO:0000256" key="6">
    <source>
        <dbReference type="ARBA" id="ARBA00021963"/>
    </source>
</evidence>
<organism evidence="17 18">
    <name type="scientific">Cymbomonas tetramitiformis</name>
    <dbReference type="NCBI Taxonomy" id="36881"/>
    <lineage>
        <taxon>Eukaryota</taxon>
        <taxon>Viridiplantae</taxon>
        <taxon>Chlorophyta</taxon>
        <taxon>Pyramimonadophyceae</taxon>
        <taxon>Pyramimonadales</taxon>
        <taxon>Pyramimonadaceae</taxon>
        <taxon>Cymbomonas</taxon>
    </lineage>
</organism>
<comment type="function">
    <text evidence="2">Converts O-phosphoseryl-tRNA(Sec) to selenocysteinyl-tRNA(Sec) required for selenoprotein biosynthesis.</text>
</comment>
<keyword evidence="9" id="KW-0694">RNA-binding</keyword>
<proteinExistence type="inferred from homology"/>
<dbReference type="AlphaFoldDB" id="A0AAE0LGB0"/>
<dbReference type="EC" id="2.9.1.2" evidence="5"/>
<comment type="catalytic activity">
    <reaction evidence="16">
        <text>O-phospho-L-seryl-tRNA(Sec) + selenophosphate + H2O = L-selenocysteinyl-tRNA(Sec) + 2 phosphate</text>
        <dbReference type="Rhea" id="RHEA:25041"/>
        <dbReference type="Rhea" id="RHEA-COMP:9743"/>
        <dbReference type="Rhea" id="RHEA-COMP:9947"/>
        <dbReference type="ChEBI" id="CHEBI:15377"/>
        <dbReference type="ChEBI" id="CHEBI:16144"/>
        <dbReference type="ChEBI" id="CHEBI:43474"/>
        <dbReference type="ChEBI" id="CHEBI:78551"/>
        <dbReference type="ChEBI" id="CHEBI:78573"/>
        <dbReference type="EC" id="2.9.1.2"/>
    </reaction>
</comment>
<evidence type="ECO:0000256" key="5">
    <source>
        <dbReference type="ARBA" id="ARBA00012464"/>
    </source>
</evidence>
<dbReference type="GO" id="GO:0098621">
    <property type="term" value="F:O-phosphoseryl-tRNA(Sec) selenium transferase activity"/>
    <property type="evidence" value="ECO:0007669"/>
    <property type="project" value="UniProtKB-EC"/>
</dbReference>
<evidence type="ECO:0000256" key="1">
    <source>
        <dbReference type="ARBA" id="ARBA00001933"/>
    </source>
</evidence>
<dbReference type="InterPro" id="IPR015424">
    <property type="entry name" value="PyrdxlP-dep_Trfase"/>
</dbReference>
<keyword evidence="8" id="KW-0808">Transferase</keyword>
<keyword evidence="7" id="KW-0820">tRNA-binding</keyword>
<protein>
    <recommendedName>
        <fullName evidence="6">O-phosphoseryl-tRNA(Sec) selenium transferase</fullName>
        <ecNumber evidence="5">2.9.1.2</ecNumber>
    </recommendedName>
    <alternativeName>
        <fullName evidence="13">Selenocysteine synthase</fullName>
    </alternativeName>
    <alternativeName>
        <fullName evidence="14">Selenocysteinyl-tRNA(Sec) synthase</fullName>
    </alternativeName>
    <alternativeName>
        <fullName evidence="15">Sep-tRNA:Sec-tRNA synthase</fullName>
    </alternativeName>
</protein>
<reference evidence="17 18" key="1">
    <citation type="journal article" date="2015" name="Genome Biol. Evol.">
        <title>Comparative Genomics of a Bacterivorous Green Alga Reveals Evolutionary Causalities and Consequences of Phago-Mixotrophic Mode of Nutrition.</title>
        <authorList>
            <person name="Burns J.A."/>
            <person name="Paasch A."/>
            <person name="Narechania A."/>
            <person name="Kim E."/>
        </authorList>
    </citation>
    <scope>NUCLEOTIDE SEQUENCE [LARGE SCALE GENOMIC DNA]</scope>
    <source>
        <strain evidence="17 18">PLY_AMNH</strain>
    </source>
</reference>
<evidence type="ECO:0000256" key="11">
    <source>
        <dbReference type="ARBA" id="ARBA00022917"/>
    </source>
</evidence>
<evidence type="ECO:0000256" key="15">
    <source>
        <dbReference type="ARBA" id="ARBA00032693"/>
    </source>
</evidence>
<dbReference type="Proteomes" id="UP001190700">
    <property type="component" value="Unassembled WGS sequence"/>
</dbReference>
<evidence type="ECO:0000256" key="14">
    <source>
        <dbReference type="ARBA" id="ARBA00032048"/>
    </source>
</evidence>
<evidence type="ECO:0000313" key="18">
    <source>
        <dbReference type="Proteomes" id="UP001190700"/>
    </source>
</evidence>
<dbReference type="InterPro" id="IPR019872">
    <property type="entry name" value="Sec-tRNA_Se_transferase"/>
</dbReference>
<evidence type="ECO:0000256" key="2">
    <source>
        <dbReference type="ARBA" id="ARBA00002552"/>
    </source>
</evidence>
<dbReference type="Gene3D" id="3.40.640.10">
    <property type="entry name" value="Type I PLP-dependent aspartate aminotransferase-like (Major domain)"/>
    <property type="match status" value="1"/>
</dbReference>
<evidence type="ECO:0000256" key="12">
    <source>
        <dbReference type="ARBA" id="ARBA00023266"/>
    </source>
</evidence>
<evidence type="ECO:0000313" key="17">
    <source>
        <dbReference type="EMBL" id="KAK3284208.1"/>
    </source>
</evidence>
<evidence type="ECO:0000256" key="10">
    <source>
        <dbReference type="ARBA" id="ARBA00022898"/>
    </source>
</evidence>
<dbReference type="SUPFAM" id="SSF53383">
    <property type="entry name" value="PLP-dependent transferases"/>
    <property type="match status" value="1"/>
</dbReference>
<dbReference type="Pfam" id="PF05889">
    <property type="entry name" value="SepSecS"/>
    <property type="match status" value="1"/>
</dbReference>
<evidence type="ECO:0000256" key="9">
    <source>
        <dbReference type="ARBA" id="ARBA00022884"/>
    </source>
</evidence>
<evidence type="ECO:0000256" key="16">
    <source>
        <dbReference type="ARBA" id="ARBA00048808"/>
    </source>
</evidence>
<evidence type="ECO:0000256" key="8">
    <source>
        <dbReference type="ARBA" id="ARBA00022679"/>
    </source>
</evidence>
<dbReference type="NCBIfam" id="TIGR03531">
    <property type="entry name" value="selenium_SpcS"/>
    <property type="match status" value="1"/>
</dbReference>
<keyword evidence="10" id="KW-0663">Pyridoxal phosphate</keyword>
<keyword evidence="11" id="KW-0648">Protein biosynthesis</keyword>
<comment type="caution">
    <text evidence="17">The sequence shown here is derived from an EMBL/GenBank/DDBJ whole genome shotgun (WGS) entry which is preliminary data.</text>
</comment>